<sequence>MPPMSNENEKPKSPAESVHEMPANTKIAIGACVGGAFALLLMLAFAKPFIKRWRCRRRGETQHIY</sequence>
<name>A0A8H7IQ55_9PEZI</name>
<organism evidence="2 3">
    <name type="scientific">Lasiodiplodia theobromae</name>
    <dbReference type="NCBI Taxonomy" id="45133"/>
    <lineage>
        <taxon>Eukaryota</taxon>
        <taxon>Fungi</taxon>
        <taxon>Dikarya</taxon>
        <taxon>Ascomycota</taxon>
        <taxon>Pezizomycotina</taxon>
        <taxon>Dothideomycetes</taxon>
        <taxon>Dothideomycetes incertae sedis</taxon>
        <taxon>Botryosphaeriales</taxon>
        <taxon>Botryosphaeriaceae</taxon>
        <taxon>Lasiodiplodia</taxon>
    </lineage>
</organism>
<comment type="caution">
    <text evidence="2">The sequence shown here is derived from an EMBL/GenBank/DDBJ whole genome shotgun (WGS) entry which is preliminary data.</text>
</comment>
<feature type="transmembrane region" description="Helical" evidence="1">
    <location>
        <begin position="27"/>
        <end position="50"/>
    </location>
</feature>
<keyword evidence="1" id="KW-1133">Transmembrane helix</keyword>
<dbReference type="EMBL" id="MDYX01000024">
    <property type="protein sequence ID" value="KAF9629742.1"/>
    <property type="molecule type" value="Genomic_DNA"/>
</dbReference>
<accession>A0A8H7IQ55</accession>
<reference evidence="2" key="1">
    <citation type="submission" date="2016-08" db="EMBL/GenBank/DDBJ databases">
        <authorList>
            <person name="Yan J."/>
        </authorList>
    </citation>
    <scope>NUCLEOTIDE SEQUENCE</scope>
    <source>
        <strain evidence="2">CSS-01s</strain>
    </source>
</reference>
<reference evidence="2" key="2">
    <citation type="journal article" date="2018" name="DNA Res.">
        <title>Comparative genome and transcriptome analyses reveal adaptations to opportunistic infections in woody plant degrading pathogens of Botryosphaeriaceae.</title>
        <authorList>
            <person name="Yan J.Y."/>
            <person name="Zhao W.S."/>
            <person name="Chen Z."/>
            <person name="Xing Q.K."/>
            <person name="Zhang W."/>
            <person name="Chethana K.W.T."/>
            <person name="Xue M.F."/>
            <person name="Xu J.P."/>
            <person name="Phillips A.J.L."/>
            <person name="Wang Y."/>
            <person name="Liu J.H."/>
            <person name="Liu M."/>
            <person name="Zhou Y."/>
            <person name="Jayawardena R.S."/>
            <person name="Manawasinghe I.S."/>
            <person name="Huang J.B."/>
            <person name="Qiao G.H."/>
            <person name="Fu C.Y."/>
            <person name="Guo F.F."/>
            <person name="Dissanayake A.J."/>
            <person name="Peng Y.L."/>
            <person name="Hyde K.D."/>
            <person name="Li X.H."/>
        </authorList>
    </citation>
    <scope>NUCLEOTIDE SEQUENCE</scope>
    <source>
        <strain evidence="2">CSS-01s</strain>
    </source>
</reference>
<gene>
    <name evidence="2" type="ORF">BFW01_g10945</name>
</gene>
<keyword evidence="1" id="KW-0472">Membrane</keyword>
<keyword evidence="1" id="KW-0812">Transmembrane</keyword>
<protein>
    <submittedName>
        <fullName evidence="2">Uncharacterized protein</fullName>
    </submittedName>
</protein>
<dbReference type="AlphaFoldDB" id="A0A8H7IQ55"/>
<evidence type="ECO:0000256" key="1">
    <source>
        <dbReference type="SAM" id="Phobius"/>
    </source>
</evidence>
<evidence type="ECO:0000313" key="3">
    <source>
        <dbReference type="Proteomes" id="UP000627934"/>
    </source>
</evidence>
<dbReference type="Proteomes" id="UP000627934">
    <property type="component" value="Unassembled WGS sequence"/>
</dbReference>
<evidence type="ECO:0000313" key="2">
    <source>
        <dbReference type="EMBL" id="KAF9629742.1"/>
    </source>
</evidence>
<proteinExistence type="predicted"/>